<protein>
    <recommendedName>
        <fullName evidence="2">DUF7143 domain-containing protein</fullName>
    </recommendedName>
</protein>
<keyword evidence="1" id="KW-0732">Signal</keyword>
<comment type="caution">
    <text evidence="3">The sequence shown here is derived from an EMBL/GenBank/DDBJ whole genome shotgun (WGS) entry which is preliminary data.</text>
</comment>
<feature type="chain" id="PRO_5014769246" description="DUF7143 domain-containing protein" evidence="1">
    <location>
        <begin position="29"/>
        <end position="290"/>
    </location>
</feature>
<dbReference type="InterPro" id="IPR055567">
    <property type="entry name" value="DUF7143"/>
</dbReference>
<gene>
    <name evidence="3" type="ORF">PCASD_03334</name>
</gene>
<organism evidence="3 4">
    <name type="scientific">Puccinia coronata f. sp. avenae</name>
    <dbReference type="NCBI Taxonomy" id="200324"/>
    <lineage>
        <taxon>Eukaryota</taxon>
        <taxon>Fungi</taxon>
        <taxon>Dikarya</taxon>
        <taxon>Basidiomycota</taxon>
        <taxon>Pucciniomycotina</taxon>
        <taxon>Pucciniomycetes</taxon>
        <taxon>Pucciniales</taxon>
        <taxon>Pucciniaceae</taxon>
        <taxon>Puccinia</taxon>
    </lineage>
</organism>
<dbReference type="PANTHER" id="PTHR37592">
    <property type="match status" value="1"/>
</dbReference>
<dbReference type="Pfam" id="PF23631">
    <property type="entry name" value="DUF7143"/>
    <property type="match status" value="1"/>
</dbReference>
<dbReference type="EMBL" id="PGCI01000025">
    <property type="protein sequence ID" value="PLW48192.1"/>
    <property type="molecule type" value="Genomic_DNA"/>
</dbReference>
<reference evidence="3 4" key="1">
    <citation type="submission" date="2017-11" db="EMBL/GenBank/DDBJ databases">
        <title>De novo assembly and phasing of dikaryotic genomes from two isolates of Puccinia coronata f. sp. avenae, the causal agent of oat crown rust.</title>
        <authorList>
            <person name="Miller M.E."/>
            <person name="Zhang Y."/>
            <person name="Omidvar V."/>
            <person name="Sperschneider J."/>
            <person name="Schwessinger B."/>
            <person name="Raley C."/>
            <person name="Palmer J.M."/>
            <person name="Garnica D."/>
            <person name="Upadhyaya N."/>
            <person name="Rathjen J."/>
            <person name="Taylor J.M."/>
            <person name="Park R.F."/>
            <person name="Dodds P.N."/>
            <person name="Hirsch C.D."/>
            <person name="Kianian S.F."/>
            <person name="Figueroa M."/>
        </authorList>
    </citation>
    <scope>NUCLEOTIDE SEQUENCE [LARGE SCALE GENOMIC DNA]</scope>
    <source>
        <strain evidence="3">12SD80</strain>
    </source>
</reference>
<evidence type="ECO:0000259" key="2">
    <source>
        <dbReference type="Pfam" id="PF23631"/>
    </source>
</evidence>
<name>A0A2N5VDW4_9BASI</name>
<accession>A0A2N5VDW4</accession>
<feature type="domain" description="DUF7143" evidence="2">
    <location>
        <begin position="65"/>
        <end position="203"/>
    </location>
</feature>
<dbReference type="Proteomes" id="UP000235392">
    <property type="component" value="Unassembled WGS sequence"/>
</dbReference>
<evidence type="ECO:0000313" key="4">
    <source>
        <dbReference type="Proteomes" id="UP000235392"/>
    </source>
</evidence>
<evidence type="ECO:0000256" key="1">
    <source>
        <dbReference type="SAM" id="SignalP"/>
    </source>
</evidence>
<dbReference type="AlphaFoldDB" id="A0A2N5VDW4"/>
<evidence type="ECO:0000313" key="3">
    <source>
        <dbReference type="EMBL" id="PLW48192.1"/>
    </source>
</evidence>
<feature type="signal peptide" evidence="1">
    <location>
        <begin position="1"/>
        <end position="28"/>
    </location>
</feature>
<dbReference type="PANTHER" id="PTHR37592:SF1">
    <property type="match status" value="1"/>
</dbReference>
<proteinExistence type="predicted"/>
<sequence>MALQFNMGRLRWMLGLAVFGLTIIGCLGQEPGRNPGQPSTPKSADKKPCYIVDQLRLGPNLKGNPDVECLQDGSISIAPIPDLQFEGVKYSTIDYSRDKLSPPGGYAIKTFNESKADGPEKLAFLKRSKLLYESVWLGLRSVDLNKHMRTIRELEIVIAFLNFQVHRFESEAPEIELALANVLKRCPQCSVKDSYNMIALASQSGVNPDKFLEGLPGLNCKSQQECTELINKGRSNIKSKSANPAASPNAAKNFIKSNPAISSSSRLLDTGFLWLALKCGASVLLPLFYT</sequence>